<gene>
    <name evidence="2" type="ORF">A6769_00460</name>
</gene>
<name>A0A367RY18_NOSPU</name>
<sequence>MARRKRTSQVLEKAVRRAASINSIDPNLNLGNGLTLPTFSSLIETMRTRENLYNTALSNLDKLYHEMLQTERELADMAEHMLLGVATQYGKSSVEYGMAGGVPKNQRRKGLRGESPVSNLEQPSFIASVNGNGSKNGNQNGNKAATTS</sequence>
<dbReference type="EMBL" id="LXQE01000029">
    <property type="protein sequence ID" value="RCJ41428.1"/>
    <property type="molecule type" value="Genomic_DNA"/>
</dbReference>
<feature type="region of interest" description="Disordered" evidence="1">
    <location>
        <begin position="97"/>
        <end position="148"/>
    </location>
</feature>
<organism evidence="2 3">
    <name type="scientific">Nostoc punctiforme NIES-2108</name>
    <dbReference type="NCBI Taxonomy" id="1356359"/>
    <lineage>
        <taxon>Bacteria</taxon>
        <taxon>Bacillati</taxon>
        <taxon>Cyanobacteriota</taxon>
        <taxon>Cyanophyceae</taxon>
        <taxon>Nostocales</taxon>
        <taxon>Nostocaceae</taxon>
        <taxon>Nostoc</taxon>
    </lineage>
</organism>
<feature type="compositionally biased region" description="Polar residues" evidence="1">
    <location>
        <begin position="116"/>
        <end position="129"/>
    </location>
</feature>
<reference evidence="2 3" key="1">
    <citation type="submission" date="2016-04" db="EMBL/GenBank/DDBJ databases">
        <authorList>
            <person name="Evans L.H."/>
            <person name="Alamgir A."/>
            <person name="Owens N."/>
            <person name="Weber N.D."/>
            <person name="Virtaneva K."/>
            <person name="Barbian K."/>
            <person name="Babar A."/>
            <person name="Rosenke K."/>
        </authorList>
    </citation>
    <scope>NUCLEOTIDE SEQUENCE [LARGE SCALE GENOMIC DNA]</scope>
    <source>
        <strain evidence="2">NIES-2108</strain>
    </source>
</reference>
<evidence type="ECO:0000313" key="2">
    <source>
        <dbReference type="EMBL" id="RCJ41428.1"/>
    </source>
</evidence>
<evidence type="ECO:0000313" key="3">
    <source>
        <dbReference type="Proteomes" id="UP000252085"/>
    </source>
</evidence>
<dbReference type="AlphaFoldDB" id="A0A367RY18"/>
<comment type="caution">
    <text evidence="2">The sequence shown here is derived from an EMBL/GenBank/DDBJ whole genome shotgun (WGS) entry which is preliminary data.</text>
</comment>
<protein>
    <submittedName>
        <fullName evidence="2">Uncharacterized protein</fullName>
    </submittedName>
</protein>
<feature type="compositionally biased region" description="Low complexity" evidence="1">
    <location>
        <begin position="130"/>
        <end position="142"/>
    </location>
</feature>
<evidence type="ECO:0000256" key="1">
    <source>
        <dbReference type="SAM" id="MobiDB-lite"/>
    </source>
</evidence>
<proteinExistence type="predicted"/>
<dbReference type="Proteomes" id="UP000252085">
    <property type="component" value="Unassembled WGS sequence"/>
</dbReference>
<accession>A0A367RY18</accession>